<protein>
    <submittedName>
        <fullName evidence="2">Uncharacterized protein</fullName>
    </submittedName>
</protein>
<comment type="caution">
    <text evidence="2">The sequence shown here is derived from an EMBL/GenBank/DDBJ whole genome shotgun (WGS) entry which is preliminary data.</text>
</comment>
<gene>
    <name evidence="2" type="ORF">BBK14_11130</name>
</gene>
<dbReference type="OrthoDB" id="4201884at2"/>
<evidence type="ECO:0000313" key="3">
    <source>
        <dbReference type="Proteomes" id="UP000179769"/>
    </source>
</evidence>
<dbReference type="AlphaFoldDB" id="A0A1S1R8A1"/>
<dbReference type="RefSeq" id="WP_071060188.1">
    <property type="nucleotide sequence ID" value="NZ_MAXA01000047.1"/>
</dbReference>
<feature type="compositionally biased region" description="Basic and acidic residues" evidence="1">
    <location>
        <begin position="1"/>
        <end position="12"/>
    </location>
</feature>
<name>A0A1S1R8A1_9ACTN</name>
<reference evidence="3" key="1">
    <citation type="submission" date="2016-07" db="EMBL/GenBank/DDBJ databases">
        <title>Frankia sp. NRRL B-16219 Genome sequencing.</title>
        <authorList>
            <person name="Ghodhbane-Gtari F."/>
            <person name="Swanson E."/>
            <person name="Gueddou A."/>
            <person name="Louati M."/>
            <person name="Nouioui I."/>
            <person name="Hezbri K."/>
            <person name="Abebe-Akele F."/>
            <person name="Simpson S."/>
            <person name="Morris K."/>
            <person name="Thomas K."/>
            <person name="Gtari M."/>
            <person name="Tisa L.S."/>
        </authorList>
    </citation>
    <scope>NUCLEOTIDE SEQUENCE [LARGE SCALE GENOMIC DNA]</scope>
    <source>
        <strain evidence="3">NRRL B-16219</strain>
    </source>
</reference>
<accession>A0A1S1R8A1</accession>
<keyword evidence="3" id="KW-1185">Reference proteome</keyword>
<dbReference type="Proteomes" id="UP000179769">
    <property type="component" value="Unassembled WGS sequence"/>
</dbReference>
<dbReference type="EMBL" id="MAXA01000047">
    <property type="protein sequence ID" value="OHV42167.1"/>
    <property type="molecule type" value="Genomic_DNA"/>
</dbReference>
<evidence type="ECO:0000256" key="1">
    <source>
        <dbReference type="SAM" id="MobiDB-lite"/>
    </source>
</evidence>
<evidence type="ECO:0000313" key="2">
    <source>
        <dbReference type="EMBL" id="OHV42167.1"/>
    </source>
</evidence>
<proteinExistence type="predicted"/>
<feature type="region of interest" description="Disordered" evidence="1">
    <location>
        <begin position="1"/>
        <end position="21"/>
    </location>
</feature>
<sequence length="72" mass="7695">MGLIRRLGDRIAGDTGPTPAADRTHCGACGHPYTPADPAVSVCWDGYAGMRGTHRVHRSHTTDPASGYYKAR</sequence>
<organism evidence="2 3">
    <name type="scientific">Parafrankia soli</name>
    <dbReference type="NCBI Taxonomy" id="2599596"/>
    <lineage>
        <taxon>Bacteria</taxon>
        <taxon>Bacillati</taxon>
        <taxon>Actinomycetota</taxon>
        <taxon>Actinomycetes</taxon>
        <taxon>Frankiales</taxon>
        <taxon>Frankiaceae</taxon>
        <taxon>Parafrankia</taxon>
    </lineage>
</organism>